<dbReference type="EMBL" id="JAQOWY010000023">
    <property type="protein sequence ID" value="KAK1855269.1"/>
    <property type="molecule type" value="Genomic_DNA"/>
</dbReference>
<keyword evidence="3" id="KW-0862">Zinc</keyword>
<evidence type="ECO:0000256" key="4">
    <source>
        <dbReference type="PROSITE-ProRule" id="PRU00134"/>
    </source>
</evidence>
<comment type="caution">
    <text evidence="7">The sequence shown here is derived from an EMBL/GenBank/DDBJ whole genome shotgun (WGS) entry which is preliminary data.</text>
</comment>
<evidence type="ECO:0000256" key="1">
    <source>
        <dbReference type="ARBA" id="ARBA00022723"/>
    </source>
</evidence>
<feature type="domain" description="MYND-type" evidence="6">
    <location>
        <begin position="440"/>
        <end position="480"/>
    </location>
</feature>
<proteinExistence type="predicted"/>
<keyword evidence="5" id="KW-1133">Transmembrane helix</keyword>
<sequence>MPTTQAHSGLLARANDSFECETDGAADFYGFGVRLGIYFAWANAYIANTLLPSDIAGASDTNNIFLLVILIAMIKCSANSMLTSIDRLVLMHLSGGFLFGTLSIWGYRTRQYFDNGPQGIRFFGGFGTHSRLIVSLMISAFGLWFWMFGVTDGLVHPGTEQEIVEEPNPPECATLYTFMFAKVRADGGIRIFYIIMCIGCIVYYGIMLLASVIAAWARLGKMLHLYRERRWAETTRLHFATGFKYGELETIFRWLRWLNLAFLLYSMFSVKISIIMSDSTTSSPAPVSDAGDMDFEPPASFTDTYFFPAFAQLQSEYHLGQPIYEEGETWCLLAEIDAASTSAGNPFCLVCHDRNGDNFIIGFDLSKGLRFTPSQFKVGYTIAVVYAKRVNFVDGTKGVRVADLKTCHAFPFKLDRVLSMNKALCDYWETLDEEGVTKRCYACGNEGKRMKQCDSCPWYFYCGKECMKAGKDRKKHNDDCNALKDPNMEALLRINTRDAMEDTPFEFPG</sequence>
<feature type="transmembrane region" description="Helical" evidence="5">
    <location>
        <begin position="128"/>
        <end position="147"/>
    </location>
</feature>
<dbReference type="InterPro" id="IPR002893">
    <property type="entry name" value="Znf_MYND"/>
</dbReference>
<keyword evidence="1" id="KW-0479">Metal-binding</keyword>
<keyword evidence="5" id="KW-0812">Transmembrane</keyword>
<dbReference type="GO" id="GO:0008270">
    <property type="term" value="F:zinc ion binding"/>
    <property type="evidence" value="ECO:0007669"/>
    <property type="project" value="UniProtKB-KW"/>
</dbReference>
<gene>
    <name evidence="7" type="ORF">CCHR01_02032</name>
</gene>
<evidence type="ECO:0000259" key="6">
    <source>
        <dbReference type="PROSITE" id="PS50865"/>
    </source>
</evidence>
<keyword evidence="5" id="KW-0472">Membrane</keyword>
<feature type="transmembrane region" description="Helical" evidence="5">
    <location>
        <begin position="63"/>
        <end position="82"/>
    </location>
</feature>
<dbReference type="PROSITE" id="PS50865">
    <property type="entry name" value="ZF_MYND_2"/>
    <property type="match status" value="1"/>
</dbReference>
<protein>
    <recommendedName>
        <fullName evidence="6">MYND-type domain-containing protein</fullName>
    </recommendedName>
</protein>
<keyword evidence="8" id="KW-1185">Reference proteome</keyword>
<evidence type="ECO:0000313" key="7">
    <source>
        <dbReference type="EMBL" id="KAK1855269.1"/>
    </source>
</evidence>
<dbReference type="SUPFAM" id="SSF144232">
    <property type="entry name" value="HIT/MYND zinc finger-like"/>
    <property type="match status" value="1"/>
</dbReference>
<feature type="transmembrane region" description="Helical" evidence="5">
    <location>
        <begin position="88"/>
        <end position="107"/>
    </location>
</feature>
<evidence type="ECO:0000256" key="2">
    <source>
        <dbReference type="ARBA" id="ARBA00022771"/>
    </source>
</evidence>
<dbReference type="Gene3D" id="6.10.140.2220">
    <property type="match status" value="1"/>
</dbReference>
<feature type="transmembrane region" description="Helical" evidence="5">
    <location>
        <begin position="257"/>
        <end position="276"/>
    </location>
</feature>
<evidence type="ECO:0000256" key="5">
    <source>
        <dbReference type="SAM" id="Phobius"/>
    </source>
</evidence>
<accession>A0AAD9EKM0</accession>
<organism evidence="7 8">
    <name type="scientific">Colletotrichum chrysophilum</name>
    <dbReference type="NCBI Taxonomy" id="1836956"/>
    <lineage>
        <taxon>Eukaryota</taxon>
        <taxon>Fungi</taxon>
        <taxon>Dikarya</taxon>
        <taxon>Ascomycota</taxon>
        <taxon>Pezizomycotina</taxon>
        <taxon>Sordariomycetes</taxon>
        <taxon>Hypocreomycetidae</taxon>
        <taxon>Glomerellales</taxon>
        <taxon>Glomerellaceae</taxon>
        <taxon>Colletotrichum</taxon>
        <taxon>Colletotrichum gloeosporioides species complex</taxon>
    </lineage>
</organism>
<name>A0AAD9EKM0_9PEZI</name>
<evidence type="ECO:0000313" key="8">
    <source>
        <dbReference type="Proteomes" id="UP001243330"/>
    </source>
</evidence>
<feature type="transmembrane region" description="Helical" evidence="5">
    <location>
        <begin position="191"/>
        <end position="217"/>
    </location>
</feature>
<keyword evidence="2 4" id="KW-0863">Zinc-finger</keyword>
<feature type="transmembrane region" description="Helical" evidence="5">
    <location>
        <begin position="31"/>
        <end position="51"/>
    </location>
</feature>
<dbReference type="PROSITE" id="PS01360">
    <property type="entry name" value="ZF_MYND_1"/>
    <property type="match status" value="1"/>
</dbReference>
<evidence type="ECO:0000256" key="3">
    <source>
        <dbReference type="ARBA" id="ARBA00022833"/>
    </source>
</evidence>
<reference evidence="7" key="1">
    <citation type="submission" date="2023-01" db="EMBL/GenBank/DDBJ databases">
        <title>Colletotrichum chrysophilum M932 genome sequence.</title>
        <authorList>
            <person name="Baroncelli R."/>
        </authorList>
    </citation>
    <scope>NUCLEOTIDE SEQUENCE</scope>
    <source>
        <strain evidence="7">M932</strain>
    </source>
</reference>
<dbReference type="AlphaFoldDB" id="A0AAD9EKM0"/>
<dbReference type="Proteomes" id="UP001243330">
    <property type="component" value="Unassembled WGS sequence"/>
</dbReference>